<sequence length="217" mass="23674">MSFGTHRDVGDVARREAQYNAALSAAFKGSTTGFAVAGPAAYIMHRQWPAFRALTLPIKAFFVVSASIATGVIAADKAGIAFDQDHYTDRGAAVSRRYRTVEEKEWAELPARDRILTWTKDNKFGVVAGSWVTSMLGTFAYINTQPLSFAQKLVQARVWAQGLTLISLVSMAAITQIPSAGDRLLEQRQHASDHSWKDFVGESDSGGKDESTVPSYP</sequence>
<organism evidence="1 2">
    <name type="scientific">Violaceomyces palustris</name>
    <dbReference type="NCBI Taxonomy" id="1673888"/>
    <lineage>
        <taxon>Eukaryota</taxon>
        <taxon>Fungi</taxon>
        <taxon>Dikarya</taxon>
        <taxon>Basidiomycota</taxon>
        <taxon>Ustilaginomycotina</taxon>
        <taxon>Ustilaginomycetes</taxon>
        <taxon>Violaceomycetales</taxon>
        <taxon>Violaceomycetaceae</taxon>
        <taxon>Violaceomyces</taxon>
    </lineage>
</organism>
<evidence type="ECO:0000313" key="1">
    <source>
        <dbReference type="EMBL" id="PWN52341.1"/>
    </source>
</evidence>
<proteinExistence type="predicted"/>
<name>A0ACD0P2T7_9BASI</name>
<dbReference type="Proteomes" id="UP000245626">
    <property type="component" value="Unassembled WGS sequence"/>
</dbReference>
<evidence type="ECO:0000313" key="2">
    <source>
        <dbReference type="Proteomes" id="UP000245626"/>
    </source>
</evidence>
<gene>
    <name evidence="1" type="ORF">IE53DRAFT_385208</name>
</gene>
<protein>
    <submittedName>
        <fullName evidence="1">Uncharacterized protein</fullName>
    </submittedName>
</protein>
<keyword evidence="2" id="KW-1185">Reference proteome</keyword>
<reference evidence="1 2" key="1">
    <citation type="journal article" date="2018" name="Mol. Biol. Evol.">
        <title>Broad Genomic Sampling Reveals a Smut Pathogenic Ancestry of the Fungal Clade Ustilaginomycotina.</title>
        <authorList>
            <person name="Kijpornyongpan T."/>
            <person name="Mondo S.J."/>
            <person name="Barry K."/>
            <person name="Sandor L."/>
            <person name="Lee J."/>
            <person name="Lipzen A."/>
            <person name="Pangilinan J."/>
            <person name="LaButti K."/>
            <person name="Hainaut M."/>
            <person name="Henrissat B."/>
            <person name="Grigoriev I.V."/>
            <person name="Spatafora J.W."/>
            <person name="Aime M.C."/>
        </authorList>
    </citation>
    <scope>NUCLEOTIDE SEQUENCE [LARGE SCALE GENOMIC DNA]</scope>
    <source>
        <strain evidence="1 2">SA 807</strain>
    </source>
</reference>
<dbReference type="EMBL" id="KZ819782">
    <property type="protein sequence ID" value="PWN52341.1"/>
    <property type="molecule type" value="Genomic_DNA"/>
</dbReference>
<accession>A0ACD0P2T7</accession>